<feature type="region of interest" description="Disordered" evidence="1">
    <location>
        <begin position="40"/>
        <end position="69"/>
    </location>
</feature>
<gene>
    <name evidence="3" type="ORF">LTRI10_LOCUS33530</name>
</gene>
<name>A0AAV2F4E8_9ROSI</name>
<accession>A0AAV2F4E8</accession>
<dbReference type="AlphaFoldDB" id="A0AAV2F4E8"/>
<evidence type="ECO:0000313" key="4">
    <source>
        <dbReference type="Proteomes" id="UP001497516"/>
    </source>
</evidence>
<keyword evidence="2" id="KW-0732">Signal</keyword>
<feature type="signal peptide" evidence="2">
    <location>
        <begin position="1"/>
        <end position="32"/>
    </location>
</feature>
<dbReference type="Proteomes" id="UP001497516">
    <property type="component" value="Chromosome 6"/>
</dbReference>
<dbReference type="EMBL" id="OZ034819">
    <property type="protein sequence ID" value="CAL1392917.1"/>
    <property type="molecule type" value="Genomic_DNA"/>
</dbReference>
<evidence type="ECO:0000256" key="2">
    <source>
        <dbReference type="SAM" id="SignalP"/>
    </source>
</evidence>
<keyword evidence="4" id="KW-1185">Reference proteome</keyword>
<evidence type="ECO:0000313" key="3">
    <source>
        <dbReference type="EMBL" id="CAL1392917.1"/>
    </source>
</evidence>
<reference evidence="3 4" key="1">
    <citation type="submission" date="2024-04" db="EMBL/GenBank/DDBJ databases">
        <authorList>
            <person name="Fracassetti M."/>
        </authorList>
    </citation>
    <scope>NUCLEOTIDE SEQUENCE [LARGE SCALE GENOMIC DNA]</scope>
</reference>
<proteinExistence type="predicted"/>
<organism evidence="3 4">
    <name type="scientific">Linum trigynum</name>
    <dbReference type="NCBI Taxonomy" id="586398"/>
    <lineage>
        <taxon>Eukaryota</taxon>
        <taxon>Viridiplantae</taxon>
        <taxon>Streptophyta</taxon>
        <taxon>Embryophyta</taxon>
        <taxon>Tracheophyta</taxon>
        <taxon>Spermatophyta</taxon>
        <taxon>Magnoliopsida</taxon>
        <taxon>eudicotyledons</taxon>
        <taxon>Gunneridae</taxon>
        <taxon>Pentapetalae</taxon>
        <taxon>rosids</taxon>
        <taxon>fabids</taxon>
        <taxon>Malpighiales</taxon>
        <taxon>Linaceae</taxon>
        <taxon>Linum</taxon>
    </lineage>
</organism>
<feature type="chain" id="PRO_5043841927" evidence="2">
    <location>
        <begin position="33"/>
        <end position="69"/>
    </location>
</feature>
<protein>
    <submittedName>
        <fullName evidence="3">Uncharacterized protein</fullName>
    </submittedName>
</protein>
<sequence>MEAAVKMMMRKAALPFVQLIAVLFMVLVLSSAVPAESTRQLLQRGPVRSGPNGCSHRAGGSASCVGRHG</sequence>
<evidence type="ECO:0000256" key="1">
    <source>
        <dbReference type="SAM" id="MobiDB-lite"/>
    </source>
</evidence>